<dbReference type="Proteomes" id="UP000095283">
    <property type="component" value="Unplaced"/>
</dbReference>
<evidence type="ECO:0000313" key="5">
    <source>
        <dbReference type="Proteomes" id="UP000095283"/>
    </source>
</evidence>
<dbReference type="GO" id="GO:0005737">
    <property type="term" value="C:cytoplasm"/>
    <property type="evidence" value="ECO:0007669"/>
    <property type="project" value="TreeGrafter"/>
</dbReference>
<dbReference type="WBParaSite" id="Hba_17092">
    <property type="protein sequence ID" value="Hba_17092"/>
    <property type="gene ID" value="Hba_17092"/>
</dbReference>
<dbReference type="Pfam" id="PF01920">
    <property type="entry name" value="Prefoldin_2"/>
    <property type="match status" value="1"/>
</dbReference>
<reference evidence="6" key="1">
    <citation type="submission" date="2016-11" db="UniProtKB">
        <authorList>
            <consortium name="WormBaseParasite"/>
        </authorList>
    </citation>
    <scope>IDENTIFICATION</scope>
</reference>
<comment type="subunit">
    <text evidence="2">Heterohexamer of two PFD-alpha type and four PFD-beta type subunits.</text>
</comment>
<name>A0A1I7XH66_HETBA</name>
<evidence type="ECO:0000256" key="2">
    <source>
        <dbReference type="ARBA" id="ARBA00011695"/>
    </source>
</evidence>
<accession>A0A1I7XH66</accession>
<dbReference type="InterPro" id="IPR009053">
    <property type="entry name" value="Prefoldin"/>
</dbReference>
<dbReference type="InterPro" id="IPR002777">
    <property type="entry name" value="PFD_beta-like"/>
</dbReference>
<evidence type="ECO:0000313" key="6">
    <source>
        <dbReference type="WBParaSite" id="Hba_17092"/>
    </source>
</evidence>
<comment type="similarity">
    <text evidence="1">Belongs to the prefoldin subunit beta family.</text>
</comment>
<dbReference type="GO" id="GO:0044183">
    <property type="term" value="F:protein folding chaperone"/>
    <property type="evidence" value="ECO:0007669"/>
    <property type="project" value="TreeGrafter"/>
</dbReference>
<dbReference type="GO" id="GO:0051082">
    <property type="term" value="F:unfolded protein binding"/>
    <property type="evidence" value="ECO:0007669"/>
    <property type="project" value="InterPro"/>
</dbReference>
<sequence>MADKELKKVYIEPYVHLCSFITYLLFVYVEHLQAFQDLQFKTNETRATIAQGEIAKKINTQKQRVSELSAQTISGISTELPVYRSVGRMFILSSKEEEVERHNKEANEYKLKIEAIEKQKGYLQREMEEAERNLREMVQARRA</sequence>
<keyword evidence="4" id="KW-0175">Coiled coil</keyword>
<dbReference type="Gene3D" id="1.10.287.370">
    <property type="match status" value="1"/>
</dbReference>
<feature type="coiled-coil region" evidence="4">
    <location>
        <begin position="92"/>
        <end position="143"/>
    </location>
</feature>
<evidence type="ECO:0000256" key="4">
    <source>
        <dbReference type="SAM" id="Coils"/>
    </source>
</evidence>
<keyword evidence="3" id="KW-0143">Chaperone</keyword>
<dbReference type="PANTHER" id="PTHR20903:SF0">
    <property type="entry name" value="PREFOLDIN SUBUNIT 1"/>
    <property type="match status" value="1"/>
</dbReference>
<dbReference type="GO" id="GO:0016272">
    <property type="term" value="C:prefoldin complex"/>
    <property type="evidence" value="ECO:0007669"/>
    <property type="project" value="InterPro"/>
</dbReference>
<organism evidence="5 6">
    <name type="scientific">Heterorhabditis bacteriophora</name>
    <name type="common">Entomopathogenic nematode worm</name>
    <dbReference type="NCBI Taxonomy" id="37862"/>
    <lineage>
        <taxon>Eukaryota</taxon>
        <taxon>Metazoa</taxon>
        <taxon>Ecdysozoa</taxon>
        <taxon>Nematoda</taxon>
        <taxon>Chromadorea</taxon>
        <taxon>Rhabditida</taxon>
        <taxon>Rhabditina</taxon>
        <taxon>Rhabditomorpha</taxon>
        <taxon>Strongyloidea</taxon>
        <taxon>Heterorhabditidae</taxon>
        <taxon>Heterorhabditis</taxon>
    </lineage>
</organism>
<evidence type="ECO:0000256" key="3">
    <source>
        <dbReference type="ARBA" id="ARBA00023186"/>
    </source>
</evidence>
<dbReference type="AlphaFoldDB" id="A0A1I7XH66"/>
<protein>
    <submittedName>
        <fullName evidence="6">Prefoldin subunit 1</fullName>
    </submittedName>
</protein>
<keyword evidence="5" id="KW-1185">Reference proteome</keyword>
<proteinExistence type="inferred from homology"/>
<evidence type="ECO:0000256" key="1">
    <source>
        <dbReference type="ARBA" id="ARBA00008045"/>
    </source>
</evidence>
<dbReference type="SUPFAM" id="SSF46579">
    <property type="entry name" value="Prefoldin"/>
    <property type="match status" value="1"/>
</dbReference>
<dbReference type="PANTHER" id="PTHR20903">
    <property type="entry name" value="PREFOLDIN SUBUNIT 1-RELATED"/>
    <property type="match status" value="1"/>
</dbReference>